<comment type="caution">
    <text evidence="2">The sequence shown here is derived from an EMBL/GenBank/DDBJ whole genome shotgun (WGS) entry which is preliminary data.</text>
</comment>
<name>A0A1F7H3J7_9BACT</name>
<organism evidence="2 3">
    <name type="scientific">Candidatus Roizmanbacteria bacterium RIFCSPHIGHO2_02_FULL_38_11</name>
    <dbReference type="NCBI Taxonomy" id="1802039"/>
    <lineage>
        <taxon>Bacteria</taxon>
        <taxon>Candidatus Roizmaniibacteriota</taxon>
    </lineage>
</organism>
<dbReference type="AlphaFoldDB" id="A0A1F7H3J7"/>
<accession>A0A1F7H3J7</accession>
<feature type="domain" description="Type I restriction enzyme HindI endonuclease subunit-like C-terminal" evidence="1">
    <location>
        <begin position="3"/>
        <end position="114"/>
    </location>
</feature>
<dbReference type="EMBL" id="MFZO01000005">
    <property type="protein sequence ID" value="OGK25658.1"/>
    <property type="molecule type" value="Genomic_DNA"/>
</dbReference>
<dbReference type="Pfam" id="PF11867">
    <property type="entry name" value="T1RH-like_C"/>
    <property type="match status" value="1"/>
</dbReference>
<sequence>MEEKIEKLIELAKQIRYAEIEGVELGLTEEEKAFYDTLSFGKKSLKNNEDLKKIVKEIVKLVRSDITIDWTNQEVIKARIRANVRLILLKNNFPYNEVDNLIELVYEQAEALYKDFTMIRIS</sequence>
<dbReference type="InterPro" id="IPR021810">
    <property type="entry name" value="T1RH-like_C"/>
</dbReference>
<protein>
    <recommendedName>
        <fullName evidence="1">Type I restriction enzyme HindI endonuclease subunit-like C-terminal domain-containing protein</fullName>
    </recommendedName>
</protein>
<dbReference type="Proteomes" id="UP000177913">
    <property type="component" value="Unassembled WGS sequence"/>
</dbReference>
<reference evidence="2 3" key="1">
    <citation type="journal article" date="2016" name="Nat. Commun.">
        <title>Thousands of microbial genomes shed light on interconnected biogeochemical processes in an aquifer system.</title>
        <authorList>
            <person name="Anantharaman K."/>
            <person name="Brown C.T."/>
            <person name="Hug L.A."/>
            <person name="Sharon I."/>
            <person name="Castelle C.J."/>
            <person name="Probst A.J."/>
            <person name="Thomas B.C."/>
            <person name="Singh A."/>
            <person name="Wilkins M.J."/>
            <person name="Karaoz U."/>
            <person name="Brodie E.L."/>
            <person name="Williams K.H."/>
            <person name="Hubbard S.S."/>
            <person name="Banfield J.F."/>
        </authorList>
    </citation>
    <scope>NUCLEOTIDE SEQUENCE [LARGE SCALE GENOMIC DNA]</scope>
</reference>
<proteinExistence type="predicted"/>
<gene>
    <name evidence="2" type="ORF">A3C25_02520</name>
</gene>
<evidence type="ECO:0000313" key="3">
    <source>
        <dbReference type="Proteomes" id="UP000177913"/>
    </source>
</evidence>
<evidence type="ECO:0000313" key="2">
    <source>
        <dbReference type="EMBL" id="OGK25658.1"/>
    </source>
</evidence>
<evidence type="ECO:0000259" key="1">
    <source>
        <dbReference type="Pfam" id="PF11867"/>
    </source>
</evidence>